<keyword evidence="2" id="KW-0472">Membrane</keyword>
<name>A0A914Z489_9BILA</name>
<dbReference type="AlphaFoldDB" id="A0A914Z489"/>
<dbReference type="WBParaSite" id="PSU_v2.g7510.t1">
    <property type="protein sequence ID" value="PSU_v2.g7510.t1"/>
    <property type="gene ID" value="PSU_v2.g7510"/>
</dbReference>
<evidence type="ECO:0000256" key="2">
    <source>
        <dbReference type="SAM" id="Phobius"/>
    </source>
</evidence>
<feature type="transmembrane region" description="Helical" evidence="2">
    <location>
        <begin position="6"/>
        <end position="26"/>
    </location>
</feature>
<organism evidence="3 4">
    <name type="scientific">Panagrolaimus superbus</name>
    <dbReference type="NCBI Taxonomy" id="310955"/>
    <lineage>
        <taxon>Eukaryota</taxon>
        <taxon>Metazoa</taxon>
        <taxon>Ecdysozoa</taxon>
        <taxon>Nematoda</taxon>
        <taxon>Chromadorea</taxon>
        <taxon>Rhabditida</taxon>
        <taxon>Tylenchina</taxon>
        <taxon>Panagrolaimomorpha</taxon>
        <taxon>Panagrolaimoidea</taxon>
        <taxon>Panagrolaimidae</taxon>
        <taxon>Panagrolaimus</taxon>
    </lineage>
</organism>
<reference evidence="4" key="1">
    <citation type="submission" date="2022-11" db="UniProtKB">
        <authorList>
            <consortium name="WormBaseParasite"/>
        </authorList>
    </citation>
    <scope>IDENTIFICATION</scope>
</reference>
<protein>
    <submittedName>
        <fullName evidence="4">Uncharacterized protein</fullName>
    </submittedName>
</protein>
<feature type="compositionally biased region" description="Basic and acidic residues" evidence="1">
    <location>
        <begin position="112"/>
        <end position="129"/>
    </location>
</feature>
<evidence type="ECO:0000313" key="3">
    <source>
        <dbReference type="Proteomes" id="UP000887577"/>
    </source>
</evidence>
<feature type="compositionally biased region" description="Low complexity" evidence="1">
    <location>
        <begin position="77"/>
        <end position="90"/>
    </location>
</feature>
<evidence type="ECO:0000256" key="1">
    <source>
        <dbReference type="SAM" id="MobiDB-lite"/>
    </source>
</evidence>
<evidence type="ECO:0000313" key="4">
    <source>
        <dbReference type="WBParaSite" id="PSU_v2.g7510.t1"/>
    </source>
</evidence>
<keyword evidence="3" id="KW-1185">Reference proteome</keyword>
<accession>A0A914Z489</accession>
<dbReference type="Proteomes" id="UP000887577">
    <property type="component" value="Unplaced"/>
</dbReference>
<feature type="compositionally biased region" description="Basic and acidic residues" evidence="1">
    <location>
        <begin position="137"/>
        <end position="159"/>
    </location>
</feature>
<keyword evidence="2" id="KW-0812">Transmembrane</keyword>
<keyword evidence="2" id="KW-1133">Transmembrane helix</keyword>
<proteinExistence type="predicted"/>
<feature type="region of interest" description="Disordered" evidence="1">
    <location>
        <begin position="33"/>
        <end position="171"/>
    </location>
</feature>
<sequence length="241" mass="26788">MDEWRTITLTCISTGLFLIASLSIIISMCDRKKKKSQAQQVPGKSVTPKSAFKPAQPPSSAKNPSSPLPGEGRNKNDLQAAQNQKNALAKSKNERKSVRQASNKIFAGALDKTQEESKRSAKSNSKESGENNNNNLNKKEEQTGAKDTEKKDEEEKKSTEPPPIVPEDKVQVLGNLDDVIKEKKTQLVKEIEDMGSAHEHDKVEKEPLNPEKHVVINEKKCKLYTTNNEETKEDDAPDDLI</sequence>